<sequence>MVYLDDIIWSKTVYTPRTLYAKYSQRLPIYVLVKRSFSGPSDAETTLSNQIARIDSICEQKRVLIEDMTGQYFSVPQDFNRKFTIKEKRKIRKKTLKEILKHYKLPVPVSTDYEFLSGVKSFSDNYNDDDKKRFLILAFYSERFFRMNSINEGVINSTITLLPLFTNTAIQVAEGMKSSSKTTWSDMTRLYDCLVRKYSFDSIKGTANILLLNKEDIRNHSPPIPYETVLTGMKNDDSAVKQKKKHSFRLAKKTETESTTPAGNPNTNVELTNGRVMVSVASSTQTDDESSMLTDDATPANVSQHNTTKIASGSEVSSTLRIQTGNEIDGYFSETETQRMIRQQVLSRKMYSSTGDLWRGSSSIEAEHPPGTHVDPRRHHRRIYRARSASMNHVDRVRHYGTTLLATGWQDRDFGFYGDSEKPATFRRKLPGPAFPDGLSSPTNSWAGGRRSLYRKRTETMPPRYHTIQNVASTVLGEIPNGLRSAAIIKLRNVKPEAYHTTTLRSQPDDVIVTISPVQRSNSCSYDTSRGRTSPTLSIPLGDTRDISISTLTRNEATRWRLVSDDDVFYRTQGPVLSPGEPLVEPEKDLELLHIEVQGAEKEWTLKREKSSRSPKSPSQQSSTASVSVQTNRDVYDYGDDFERRTAAKQVTRTTGKSHDQVGVHKIRVIRDETEDTEYRGRVIIPKPTTRIRATESRSIRQTDTVDGIAEDERIRYINSQHNSYNDTHLHTRSNLYDEEKEELFFDFKLGELPDRNVRKKVVYSTGKAVVNSENNATKRTAGNLDSMAERQRQLLASSSLDTRTFSTLPLAKSPGVATSHISKRFHYQPVQHRYRNRNHYYSNQGWNVVSGSDYEYSRGGSMAYHDDDDECQLNVIRSPGLEKFPDFVYDGGELKDVHISYTDDDTDGGSSITLTPTRNSMVGNNEECDDNNPFSPEVTEAASSYQDSIAGSHVQVINVGQDTDGRHENQVMERQESSEIVMFTDTSGTVYDTAFTSVLERSRNEAMQELDRMTESSWTVESKENTEDLMTESKYTEQDDNNNITGFMNDSTNSALHVEGLASDNESSISSSTSGEGAGSYQIAETVSGDHQFAGQTDHDDGLVREVEQSRRYSYKTTGFDSPMAESSNANLQPGDVTLKSTENLKDPSREIRNAVARASSIGSPDQLPDFRNELQAVLQLRSFSVDENGGPEVDISSHEAEVHQVMMSYGSDSDTKIQVKQPVTDRLEKSEKEVIPSFSTDSEMAGLSVEQSDTTLNEIRTSSMSELIATTDTKKRIIDPIKDKTVEELVRTGSVSSLRQVYKTPPSSIRGKKTLTIAKGSEIFTNASGETEAWKTASDVSKTTTDVGSGKFIMRFKEGEDGSSEGKAATHSLISEQNFASGSGTTVNQDLSLPASEEMQFHEVEGFRDTERYSLLQSEDNISQSSYSSSKLEHFNFGLSNFQSNF</sequence>
<name>A0AAD9KAH8_9ANNE</name>
<gene>
    <name evidence="2" type="ORF">LSH36_32g14003</name>
</gene>
<keyword evidence="3" id="KW-1185">Reference proteome</keyword>
<feature type="region of interest" description="Disordered" evidence="1">
    <location>
        <begin position="235"/>
        <end position="314"/>
    </location>
</feature>
<feature type="compositionally biased region" description="Low complexity" evidence="1">
    <location>
        <begin position="614"/>
        <end position="631"/>
    </location>
</feature>
<feature type="region of interest" description="Disordered" evidence="1">
    <location>
        <begin position="431"/>
        <end position="450"/>
    </location>
</feature>
<accession>A0AAD9KAH8</accession>
<dbReference type="Proteomes" id="UP001208570">
    <property type="component" value="Unassembled WGS sequence"/>
</dbReference>
<reference evidence="2" key="1">
    <citation type="journal article" date="2023" name="Mol. Biol. Evol.">
        <title>Third-Generation Sequencing Reveals the Adaptive Role of the Epigenome in Three Deep-Sea Polychaetes.</title>
        <authorList>
            <person name="Perez M."/>
            <person name="Aroh O."/>
            <person name="Sun Y."/>
            <person name="Lan Y."/>
            <person name="Juniper S.K."/>
            <person name="Young C.R."/>
            <person name="Angers B."/>
            <person name="Qian P.Y."/>
        </authorList>
    </citation>
    <scope>NUCLEOTIDE SEQUENCE</scope>
    <source>
        <strain evidence="2">P08H-3</strain>
    </source>
</reference>
<organism evidence="2 3">
    <name type="scientific">Paralvinella palmiformis</name>
    <dbReference type="NCBI Taxonomy" id="53620"/>
    <lineage>
        <taxon>Eukaryota</taxon>
        <taxon>Metazoa</taxon>
        <taxon>Spiralia</taxon>
        <taxon>Lophotrochozoa</taxon>
        <taxon>Annelida</taxon>
        <taxon>Polychaeta</taxon>
        <taxon>Sedentaria</taxon>
        <taxon>Canalipalpata</taxon>
        <taxon>Terebellida</taxon>
        <taxon>Terebelliformia</taxon>
        <taxon>Alvinellidae</taxon>
        <taxon>Paralvinella</taxon>
    </lineage>
</organism>
<feature type="compositionally biased region" description="Polar residues" evidence="1">
    <location>
        <begin position="1118"/>
        <end position="1133"/>
    </location>
</feature>
<evidence type="ECO:0000313" key="2">
    <source>
        <dbReference type="EMBL" id="KAK2167085.1"/>
    </source>
</evidence>
<feature type="region of interest" description="Disordered" evidence="1">
    <location>
        <begin position="604"/>
        <end position="632"/>
    </location>
</feature>
<feature type="compositionally biased region" description="Basic residues" evidence="1">
    <location>
        <begin position="241"/>
        <end position="251"/>
    </location>
</feature>
<feature type="compositionally biased region" description="Polar residues" evidence="1">
    <location>
        <begin position="300"/>
        <end position="314"/>
    </location>
</feature>
<proteinExistence type="predicted"/>
<comment type="caution">
    <text evidence="2">The sequence shown here is derived from an EMBL/GenBank/DDBJ whole genome shotgun (WGS) entry which is preliminary data.</text>
</comment>
<feature type="region of interest" description="Disordered" evidence="1">
    <location>
        <begin position="1009"/>
        <end position="1036"/>
    </location>
</feature>
<feature type="compositionally biased region" description="Polar residues" evidence="1">
    <location>
        <begin position="257"/>
        <end position="271"/>
    </location>
</feature>
<evidence type="ECO:0000256" key="1">
    <source>
        <dbReference type="SAM" id="MobiDB-lite"/>
    </source>
</evidence>
<evidence type="ECO:0000313" key="3">
    <source>
        <dbReference type="Proteomes" id="UP001208570"/>
    </source>
</evidence>
<protein>
    <submittedName>
        <fullName evidence="2">Uncharacterized protein</fullName>
    </submittedName>
</protein>
<feature type="region of interest" description="Disordered" evidence="1">
    <location>
        <begin position="1118"/>
        <end position="1145"/>
    </location>
</feature>
<dbReference type="EMBL" id="JAODUP010000032">
    <property type="protein sequence ID" value="KAK2167085.1"/>
    <property type="molecule type" value="Genomic_DNA"/>
</dbReference>